<evidence type="ECO:0000313" key="3">
    <source>
        <dbReference type="EMBL" id="GGH85800.1"/>
    </source>
</evidence>
<keyword evidence="1" id="KW-0862">Zinc</keyword>
<comment type="caution">
    <text evidence="3">The sequence shown here is derived from an EMBL/GenBank/DDBJ whole genome shotgun (WGS) entry which is preliminary data.</text>
</comment>
<keyword evidence="1" id="KW-0479">Metal-binding</keyword>
<evidence type="ECO:0000256" key="1">
    <source>
        <dbReference type="PROSITE-ProRule" id="PRU00325"/>
    </source>
</evidence>
<name>A0ABQ2A721_9BACT</name>
<proteinExistence type="predicted"/>
<protein>
    <recommendedName>
        <fullName evidence="2">SWIM-type domain-containing protein</fullName>
    </recommendedName>
</protein>
<reference evidence="4" key="1">
    <citation type="journal article" date="2019" name="Int. J. Syst. Evol. Microbiol.">
        <title>The Global Catalogue of Microorganisms (GCM) 10K type strain sequencing project: providing services to taxonomists for standard genome sequencing and annotation.</title>
        <authorList>
            <consortium name="The Broad Institute Genomics Platform"/>
            <consortium name="The Broad Institute Genome Sequencing Center for Infectious Disease"/>
            <person name="Wu L."/>
            <person name="Ma J."/>
        </authorList>
    </citation>
    <scope>NUCLEOTIDE SEQUENCE [LARGE SCALE GENOMIC DNA]</scope>
    <source>
        <strain evidence="4">CGMCC 1.14966</strain>
    </source>
</reference>
<organism evidence="3 4">
    <name type="scientific">Hymenobacter frigidus</name>
    <dbReference type="NCBI Taxonomy" id="1524095"/>
    <lineage>
        <taxon>Bacteria</taxon>
        <taxon>Pseudomonadati</taxon>
        <taxon>Bacteroidota</taxon>
        <taxon>Cytophagia</taxon>
        <taxon>Cytophagales</taxon>
        <taxon>Hymenobacteraceae</taxon>
        <taxon>Hymenobacter</taxon>
    </lineage>
</organism>
<keyword evidence="1" id="KW-0863">Zinc-finger</keyword>
<feature type="domain" description="SWIM-type" evidence="2">
    <location>
        <begin position="49"/>
        <end position="86"/>
    </location>
</feature>
<keyword evidence="4" id="KW-1185">Reference proteome</keyword>
<sequence length="338" mass="38074">MFTEADLEALVPRKIFERGSAYYYEDNAVGRIRRTGDTFKAKVEGTETYRVELTIRAGKPPKIYCDCPYDYGDVCKHGIALGLAVLEWFGSAESEQAPATPEVLTGKDRRAHLLTAAWARTSDRQRLDFLRQQLLQKPKQLHRFLEVFEFDEAALLAAGLREQPGSSKSVPARRSSPPLATRSLPLRRPLTFLEQAHRLIKDKKTQELLPLLLATDWLRESAGNNPQAWAAVLAASAQVQPDATFDAVMERFEEYLNNQSLRGSPLYYFMATCLRTLVVLPALGQQVQLFASELLQRYRRLTSLRQALTTAGFFPIENELATGLPPKKRGRPPGNPTR</sequence>
<gene>
    <name evidence="3" type="ORF">GCM10011495_20880</name>
</gene>
<dbReference type="EMBL" id="BMGY01000017">
    <property type="protein sequence ID" value="GGH85800.1"/>
    <property type="molecule type" value="Genomic_DNA"/>
</dbReference>
<accession>A0ABQ2A721</accession>
<dbReference type="PROSITE" id="PS50966">
    <property type="entry name" value="ZF_SWIM"/>
    <property type="match status" value="1"/>
</dbReference>
<dbReference type="Proteomes" id="UP000637774">
    <property type="component" value="Unassembled WGS sequence"/>
</dbReference>
<dbReference type="InterPro" id="IPR007527">
    <property type="entry name" value="Znf_SWIM"/>
</dbReference>
<evidence type="ECO:0000259" key="2">
    <source>
        <dbReference type="PROSITE" id="PS50966"/>
    </source>
</evidence>
<evidence type="ECO:0000313" key="4">
    <source>
        <dbReference type="Proteomes" id="UP000637774"/>
    </source>
</evidence>
<dbReference type="RefSeq" id="WP_188562011.1">
    <property type="nucleotide sequence ID" value="NZ_BMGY01000017.1"/>
</dbReference>